<evidence type="ECO:0000256" key="1">
    <source>
        <dbReference type="SAM" id="Phobius"/>
    </source>
</evidence>
<reference evidence="3" key="1">
    <citation type="submission" date="2020-01" db="EMBL/GenBank/DDBJ databases">
        <title>Sphingomonas sp. strain CSW-10.</title>
        <authorList>
            <person name="Chen W.-M."/>
        </authorList>
    </citation>
    <scope>NUCLEOTIDE SEQUENCE [LARGE SCALE GENOMIC DNA]</scope>
    <source>
        <strain evidence="3">CCP-1</strain>
    </source>
</reference>
<keyword evidence="1" id="KW-1133">Transmembrane helix</keyword>
<comment type="caution">
    <text evidence="2">The sequence shown here is derived from an EMBL/GenBank/DDBJ whole genome shotgun (WGS) entry which is preliminary data.</text>
</comment>
<dbReference type="SUPFAM" id="SSF50156">
    <property type="entry name" value="PDZ domain-like"/>
    <property type="match status" value="1"/>
</dbReference>
<dbReference type="InterPro" id="IPR036034">
    <property type="entry name" value="PDZ_sf"/>
</dbReference>
<proteinExistence type="predicted"/>
<dbReference type="EMBL" id="JAAATW010000004">
    <property type="protein sequence ID" value="NBE09127.1"/>
    <property type="molecule type" value="Genomic_DNA"/>
</dbReference>
<feature type="transmembrane region" description="Helical" evidence="1">
    <location>
        <begin position="132"/>
        <end position="157"/>
    </location>
</feature>
<sequence>MEPAARRLGLKAGDQLEAINGLPFRGDEAALRAQLGARGGKALALQFRRGAETFLVLVDAARLGRWEAVPCPLPEGATPERVDPAGLQNFEVMRSAAGVYDLYPVAAPTLAVVAPPLWLLQMRLWAPGATLVAALAAAAVVHPLLGIGVWAAAGVWVRQSAAAFLRADRMMRGLAFEGAIAAKGEAAAHAAHLRLHPQDRYLFAPPTAQAAQAA</sequence>
<feature type="transmembrane region" description="Helical" evidence="1">
    <location>
        <begin position="102"/>
        <end position="120"/>
    </location>
</feature>
<gene>
    <name evidence="2" type="ORF">GU920_16405</name>
</gene>
<keyword evidence="1" id="KW-0472">Membrane</keyword>
<dbReference type="Proteomes" id="UP001517376">
    <property type="component" value="Unassembled WGS sequence"/>
</dbReference>
<keyword evidence="3" id="KW-1185">Reference proteome</keyword>
<keyword evidence="1" id="KW-0812">Transmembrane</keyword>
<evidence type="ECO:0000313" key="3">
    <source>
        <dbReference type="Proteomes" id="UP001517376"/>
    </source>
</evidence>
<evidence type="ECO:0008006" key="4">
    <source>
        <dbReference type="Google" id="ProtNLM"/>
    </source>
</evidence>
<dbReference type="Gene3D" id="2.30.42.10">
    <property type="match status" value="1"/>
</dbReference>
<accession>A0ABW9YB93</accession>
<name>A0ABW9YB93_9RHOB</name>
<organism evidence="2 3">
    <name type="scientific">Paragemmobacter ruber</name>
    <dbReference type="NCBI Taxonomy" id="1985673"/>
    <lineage>
        <taxon>Bacteria</taxon>
        <taxon>Pseudomonadati</taxon>
        <taxon>Pseudomonadota</taxon>
        <taxon>Alphaproteobacteria</taxon>
        <taxon>Rhodobacterales</taxon>
        <taxon>Paracoccaceae</taxon>
        <taxon>Paragemmobacter</taxon>
    </lineage>
</organism>
<evidence type="ECO:0000313" key="2">
    <source>
        <dbReference type="EMBL" id="NBE09127.1"/>
    </source>
</evidence>
<protein>
    <recommendedName>
        <fullName evidence="4">PDZ domain-containing protein</fullName>
    </recommendedName>
</protein>